<dbReference type="SUPFAM" id="SSF109755">
    <property type="entry name" value="PhoU-like"/>
    <property type="match status" value="1"/>
</dbReference>
<dbReference type="NCBIfam" id="TIGR02135">
    <property type="entry name" value="phoU_full"/>
    <property type="match status" value="1"/>
</dbReference>
<comment type="subcellular location">
    <subcellularLocation>
        <location evidence="2">Cytoplasm</location>
    </subcellularLocation>
</comment>
<proteinExistence type="inferred from homology"/>
<gene>
    <name evidence="4" type="primary">phoU</name>
    <name evidence="4" type="ORF">LVJ94_52765</name>
</gene>
<feature type="domain" description="PhoU" evidence="3">
    <location>
        <begin position="124"/>
        <end position="209"/>
    </location>
</feature>
<evidence type="ECO:0000256" key="2">
    <source>
        <dbReference type="PIRNR" id="PIRNR003107"/>
    </source>
</evidence>
<dbReference type="InterPro" id="IPR028366">
    <property type="entry name" value="PhoU"/>
</dbReference>
<accession>A0ABZ2L3M5</accession>
<keyword evidence="5" id="KW-1185">Reference proteome</keyword>
<feature type="domain" description="PhoU" evidence="3">
    <location>
        <begin position="23"/>
        <end position="108"/>
    </location>
</feature>
<evidence type="ECO:0000259" key="3">
    <source>
        <dbReference type="Pfam" id="PF01895"/>
    </source>
</evidence>
<evidence type="ECO:0000256" key="1">
    <source>
        <dbReference type="ARBA" id="ARBA00008107"/>
    </source>
</evidence>
<dbReference type="Pfam" id="PF01895">
    <property type="entry name" value="PhoU"/>
    <property type="match status" value="2"/>
</dbReference>
<protein>
    <recommendedName>
        <fullName evidence="2">Phosphate-specific transport system accessory protein PhoU</fullName>
    </recommendedName>
</protein>
<organism evidence="4 5">
    <name type="scientific">Pendulispora rubella</name>
    <dbReference type="NCBI Taxonomy" id="2741070"/>
    <lineage>
        <taxon>Bacteria</taxon>
        <taxon>Pseudomonadati</taxon>
        <taxon>Myxococcota</taxon>
        <taxon>Myxococcia</taxon>
        <taxon>Myxococcales</taxon>
        <taxon>Sorangiineae</taxon>
        <taxon>Pendulisporaceae</taxon>
        <taxon>Pendulispora</taxon>
    </lineage>
</organism>
<evidence type="ECO:0000313" key="5">
    <source>
        <dbReference type="Proteomes" id="UP001374803"/>
    </source>
</evidence>
<reference evidence="4" key="1">
    <citation type="submission" date="2021-12" db="EMBL/GenBank/DDBJ databases">
        <title>Discovery of the Pendulisporaceae a myxobacterial family with distinct sporulation behavior and unique specialized metabolism.</title>
        <authorList>
            <person name="Garcia R."/>
            <person name="Popoff A."/>
            <person name="Bader C.D."/>
            <person name="Loehr J."/>
            <person name="Walesch S."/>
            <person name="Walt C."/>
            <person name="Boldt J."/>
            <person name="Bunk B."/>
            <person name="Haeckl F.J.F.P.J."/>
            <person name="Gunesch A.P."/>
            <person name="Birkelbach J."/>
            <person name="Nuebel U."/>
            <person name="Pietschmann T."/>
            <person name="Bach T."/>
            <person name="Mueller R."/>
        </authorList>
    </citation>
    <scope>NUCLEOTIDE SEQUENCE</scope>
    <source>
        <strain evidence="4">MSr11367</strain>
    </source>
</reference>
<dbReference type="PIRSF" id="PIRSF003107">
    <property type="entry name" value="PhoU"/>
    <property type="match status" value="1"/>
</dbReference>
<comment type="similarity">
    <text evidence="1 2">Belongs to the PhoU family.</text>
</comment>
<dbReference type="RefSeq" id="WP_394835204.1">
    <property type="nucleotide sequence ID" value="NZ_CP089929.1"/>
</dbReference>
<dbReference type="PANTHER" id="PTHR42930:SF3">
    <property type="entry name" value="PHOSPHATE-SPECIFIC TRANSPORT SYSTEM ACCESSORY PROTEIN PHOU"/>
    <property type="match status" value="1"/>
</dbReference>
<dbReference type="Proteomes" id="UP001374803">
    <property type="component" value="Chromosome"/>
</dbReference>
<dbReference type="InterPro" id="IPR026022">
    <property type="entry name" value="PhoU_dom"/>
</dbReference>
<keyword evidence="2" id="KW-0592">Phosphate transport</keyword>
<dbReference type="InterPro" id="IPR038078">
    <property type="entry name" value="PhoU-like_sf"/>
</dbReference>
<dbReference type="Gene3D" id="1.20.58.220">
    <property type="entry name" value="Phosphate transport system protein phou homolog 2, domain 2"/>
    <property type="match status" value="2"/>
</dbReference>
<name>A0ABZ2L3M5_9BACT</name>
<comment type="subunit">
    <text evidence="2">Homodimer.</text>
</comment>
<keyword evidence="2" id="KW-0813">Transport</keyword>
<keyword evidence="2" id="KW-0963">Cytoplasm</keyword>
<dbReference type="EMBL" id="CP089983">
    <property type="protein sequence ID" value="WXB05557.1"/>
    <property type="molecule type" value="Genomic_DNA"/>
</dbReference>
<sequence length="230" mass="25879">MHSSHTSRDFEAELRELRAHTLAMGARCERSLRLALEAFWENSMKLAAEVEEIDRHIDRDEMEIDALVLRVLALRQPVAYDLRFLATALKLVTDLERVGDEAVNIAERAKEGHGVAKDQVRVALKEMADQAQQMLRDALDAFVEGEATRAAQVLERDDTVDNLYGGILGSMMEFMATNPAEIPAAIRVIKVAKYLERVADHATNIAEEVIFMVRGEDVRHVRTHPPPNAR</sequence>
<evidence type="ECO:0000313" key="4">
    <source>
        <dbReference type="EMBL" id="WXB05557.1"/>
    </source>
</evidence>
<dbReference type="PANTHER" id="PTHR42930">
    <property type="entry name" value="PHOSPHATE-SPECIFIC TRANSPORT SYSTEM ACCESSORY PROTEIN PHOU"/>
    <property type="match status" value="1"/>
</dbReference>
<comment type="function">
    <text evidence="2">Plays a role in the regulation of phosphate uptake.</text>
</comment>